<dbReference type="KEGG" id="aup:AsAng_0017020"/>
<accession>A0A916DSD6</accession>
<evidence type="ECO:0000313" key="2">
    <source>
        <dbReference type="Proteomes" id="UP001060919"/>
    </source>
</evidence>
<dbReference type="AlphaFoldDB" id="A0A916DSD6"/>
<protein>
    <submittedName>
        <fullName evidence="1">Uncharacterized protein</fullName>
    </submittedName>
</protein>
<name>A0A916DSD6_9BACT</name>
<reference evidence="1" key="1">
    <citation type="submission" date="2022-09" db="EMBL/GenBank/DDBJ databases">
        <title>Aureispira anguillicida sp. nov., isolated from Leptocephalus of Japanese eel Anguilla japonica.</title>
        <authorList>
            <person name="Yuasa K."/>
            <person name="Mekata T."/>
            <person name="Ikunari K."/>
        </authorList>
    </citation>
    <scope>NUCLEOTIDE SEQUENCE</scope>
    <source>
        <strain evidence="1">EL160426</strain>
    </source>
</reference>
<sequence length="44" mass="5252">MDLQLNINFYKKKDIIAVVFKRKAKVLNFIKQGKENLLVEFLKI</sequence>
<dbReference type="EMBL" id="AP026867">
    <property type="protein sequence ID" value="BDS10992.1"/>
    <property type="molecule type" value="Genomic_DNA"/>
</dbReference>
<proteinExistence type="predicted"/>
<evidence type="ECO:0000313" key="1">
    <source>
        <dbReference type="EMBL" id="BDS10992.1"/>
    </source>
</evidence>
<organism evidence="1 2">
    <name type="scientific">Aureispira anguillae</name>
    <dbReference type="NCBI Taxonomy" id="2864201"/>
    <lineage>
        <taxon>Bacteria</taxon>
        <taxon>Pseudomonadati</taxon>
        <taxon>Bacteroidota</taxon>
        <taxon>Saprospiria</taxon>
        <taxon>Saprospirales</taxon>
        <taxon>Saprospiraceae</taxon>
        <taxon>Aureispira</taxon>
    </lineage>
</organism>
<keyword evidence="2" id="KW-1185">Reference proteome</keyword>
<gene>
    <name evidence="1" type="ORF">AsAng_0017020</name>
</gene>
<dbReference type="Proteomes" id="UP001060919">
    <property type="component" value="Chromosome"/>
</dbReference>